<evidence type="ECO:0000313" key="2">
    <source>
        <dbReference type="EMBL" id="THH07651.1"/>
    </source>
</evidence>
<comment type="caution">
    <text evidence="2">The sequence shown here is derived from an EMBL/GenBank/DDBJ whole genome shotgun (WGS) entry which is preliminary data.</text>
</comment>
<feature type="region of interest" description="Disordered" evidence="1">
    <location>
        <begin position="122"/>
        <end position="156"/>
    </location>
</feature>
<evidence type="ECO:0000256" key="1">
    <source>
        <dbReference type="SAM" id="MobiDB-lite"/>
    </source>
</evidence>
<sequence>MAPKRRRASPPLASDRVTRRAKREADARVANADEVPVPPALPSTKRRRTSPPQASGRVTHRAKREADAKAADADEAPVPPTLPSTSEVPVVASLPVHSPERVPSERNVSILSSLPTPLTIRTPSYDISPHPAIVPKAEPAEDSDFSDPSTSSHLVSLGKQEADFARTHEEMDDDVFDTLTKMGFPKGGSCPSSFPIMLQVIVSNCSELDQQWATYNAMNLLVSHGHQLGPMLEDGWTQATFNGVRDLEILWPPPKQSEVARDPGEDTVPTEYSHEGRLSPFFLLLRTCRP</sequence>
<dbReference type="AlphaFoldDB" id="A0A4S4L9C1"/>
<proteinExistence type="predicted"/>
<gene>
    <name evidence="2" type="ORF">EW146_g9257</name>
</gene>
<protein>
    <submittedName>
        <fullName evidence="2">Uncharacterized protein</fullName>
    </submittedName>
</protein>
<reference evidence="2 3" key="1">
    <citation type="submission" date="2019-02" db="EMBL/GenBank/DDBJ databases">
        <title>Genome sequencing of the rare red list fungi Bondarzewia mesenterica.</title>
        <authorList>
            <person name="Buettner E."/>
            <person name="Kellner H."/>
        </authorList>
    </citation>
    <scope>NUCLEOTIDE SEQUENCE [LARGE SCALE GENOMIC DNA]</scope>
    <source>
        <strain evidence="2 3">DSM 108281</strain>
    </source>
</reference>
<evidence type="ECO:0000313" key="3">
    <source>
        <dbReference type="Proteomes" id="UP000310158"/>
    </source>
</evidence>
<dbReference type="EMBL" id="SGPL01000761">
    <property type="protein sequence ID" value="THH07651.1"/>
    <property type="molecule type" value="Genomic_DNA"/>
</dbReference>
<name>A0A4S4L9C1_9AGAM</name>
<dbReference type="Proteomes" id="UP000310158">
    <property type="component" value="Unassembled WGS sequence"/>
</dbReference>
<accession>A0A4S4L9C1</accession>
<organism evidence="2 3">
    <name type="scientific">Bondarzewia mesenterica</name>
    <dbReference type="NCBI Taxonomy" id="1095465"/>
    <lineage>
        <taxon>Eukaryota</taxon>
        <taxon>Fungi</taxon>
        <taxon>Dikarya</taxon>
        <taxon>Basidiomycota</taxon>
        <taxon>Agaricomycotina</taxon>
        <taxon>Agaricomycetes</taxon>
        <taxon>Russulales</taxon>
        <taxon>Bondarzewiaceae</taxon>
        <taxon>Bondarzewia</taxon>
    </lineage>
</organism>
<keyword evidence="3" id="KW-1185">Reference proteome</keyword>
<feature type="region of interest" description="Disordered" evidence="1">
    <location>
        <begin position="1"/>
        <end position="108"/>
    </location>
</feature>